<reference evidence="2" key="1">
    <citation type="journal article" date="2015" name="ISME J.">
        <title>Draft Genome Sequence of Streptomyces incarnatus NRRL8089, which Produces the Nucleoside Antibiotic Sinefungin.</title>
        <authorList>
            <person name="Oshima K."/>
            <person name="Hattori M."/>
            <person name="Shimizu H."/>
            <person name="Fukuda K."/>
            <person name="Nemoto M."/>
            <person name="Inagaki K."/>
            <person name="Tamura T."/>
        </authorList>
    </citation>
    <scope>NUCLEOTIDE SEQUENCE</scope>
    <source>
        <strain evidence="2">FACHB-1277</strain>
    </source>
</reference>
<dbReference type="GO" id="GO:0004519">
    <property type="term" value="F:endonuclease activity"/>
    <property type="evidence" value="ECO:0007669"/>
    <property type="project" value="UniProtKB-KW"/>
</dbReference>
<keyword evidence="2" id="KW-0255">Endonuclease</keyword>
<dbReference type="PANTHER" id="PTHR36558:SF1">
    <property type="entry name" value="RESTRICTION ENDONUCLEASE DOMAIN-CONTAINING PROTEIN-RELATED"/>
    <property type="match status" value="1"/>
</dbReference>
<gene>
    <name evidence="2" type="ORF">H6F44_13635</name>
</gene>
<dbReference type="EMBL" id="JACJPY010000044">
    <property type="protein sequence ID" value="MBD2151154.1"/>
    <property type="molecule type" value="Genomic_DNA"/>
</dbReference>
<dbReference type="AlphaFoldDB" id="A0A926UU97"/>
<dbReference type="RefSeq" id="WP_190351573.1">
    <property type="nucleotide sequence ID" value="NZ_JACJPY010000044.1"/>
</dbReference>
<dbReference type="InterPro" id="IPR012296">
    <property type="entry name" value="Nuclease_put_TT1808"/>
</dbReference>
<organism evidence="2 3">
    <name type="scientific">Pseudanabaena cinerea FACHB-1277</name>
    <dbReference type="NCBI Taxonomy" id="2949581"/>
    <lineage>
        <taxon>Bacteria</taxon>
        <taxon>Bacillati</taxon>
        <taxon>Cyanobacteriota</taxon>
        <taxon>Cyanophyceae</taxon>
        <taxon>Pseudanabaenales</taxon>
        <taxon>Pseudanabaenaceae</taxon>
        <taxon>Pseudanabaena</taxon>
        <taxon>Pseudanabaena cinerea</taxon>
    </lineage>
</organism>
<dbReference type="Pfam" id="PF05685">
    <property type="entry name" value="Uma2"/>
    <property type="match status" value="1"/>
</dbReference>
<sequence>MIAVPNNPKISPDEYFAWESQQETRYEYINGEVFAMAGGTIDHSMIATNLIALLRPQVRGKNCRVLGSDAKVGISKNGEFFYPDLLVTCDDRDRHSAKAVFYPTLIIEVLSPSTEAYNRGSKFARYRQLISLSEYVLVSSEQVNVEAFRLNERGKWELTSYGEGDLVQFASINFECAIAEIYEDVEFLG</sequence>
<feature type="domain" description="Putative restriction endonuclease" evidence="1">
    <location>
        <begin position="13"/>
        <end position="168"/>
    </location>
</feature>
<evidence type="ECO:0000259" key="1">
    <source>
        <dbReference type="Pfam" id="PF05685"/>
    </source>
</evidence>
<dbReference type="CDD" id="cd06260">
    <property type="entry name" value="DUF820-like"/>
    <property type="match status" value="1"/>
</dbReference>
<evidence type="ECO:0000313" key="2">
    <source>
        <dbReference type="EMBL" id="MBD2151154.1"/>
    </source>
</evidence>
<dbReference type="PANTHER" id="PTHR36558">
    <property type="entry name" value="GLR1098 PROTEIN"/>
    <property type="match status" value="1"/>
</dbReference>
<keyword evidence="2" id="KW-0378">Hydrolase</keyword>
<dbReference type="SUPFAM" id="SSF52980">
    <property type="entry name" value="Restriction endonuclease-like"/>
    <property type="match status" value="1"/>
</dbReference>
<comment type="caution">
    <text evidence="2">The sequence shown here is derived from an EMBL/GenBank/DDBJ whole genome shotgun (WGS) entry which is preliminary data.</text>
</comment>
<dbReference type="Gene3D" id="3.90.1570.10">
    <property type="entry name" value="tt1808, chain A"/>
    <property type="match status" value="1"/>
</dbReference>
<name>A0A926UU97_9CYAN</name>
<protein>
    <submittedName>
        <fullName evidence="2">Uma2 family endonuclease</fullName>
    </submittedName>
</protein>
<dbReference type="Proteomes" id="UP000631421">
    <property type="component" value="Unassembled WGS sequence"/>
</dbReference>
<evidence type="ECO:0000313" key="3">
    <source>
        <dbReference type="Proteomes" id="UP000631421"/>
    </source>
</evidence>
<reference evidence="2" key="2">
    <citation type="submission" date="2020-08" db="EMBL/GenBank/DDBJ databases">
        <authorList>
            <person name="Chen M."/>
            <person name="Teng W."/>
            <person name="Zhao L."/>
            <person name="Hu C."/>
            <person name="Zhou Y."/>
            <person name="Han B."/>
            <person name="Song L."/>
            <person name="Shu W."/>
        </authorList>
    </citation>
    <scope>NUCLEOTIDE SEQUENCE</scope>
    <source>
        <strain evidence="2">FACHB-1277</strain>
    </source>
</reference>
<proteinExistence type="predicted"/>
<keyword evidence="3" id="KW-1185">Reference proteome</keyword>
<keyword evidence="2" id="KW-0540">Nuclease</keyword>
<dbReference type="InterPro" id="IPR011335">
    <property type="entry name" value="Restrct_endonuc-II-like"/>
</dbReference>
<accession>A0A926UU97</accession>
<dbReference type="InterPro" id="IPR008538">
    <property type="entry name" value="Uma2"/>
</dbReference>